<evidence type="ECO:0000313" key="2">
    <source>
        <dbReference type="EMBL" id="BFO21497.1"/>
    </source>
</evidence>
<sequence>MEVSSTVKPSIAMKCIVQMPQPIDAAPRASQPGFPERPSERSDLVVQRSPSAPPRQATR</sequence>
<evidence type="ECO:0000256" key="1">
    <source>
        <dbReference type="SAM" id="MobiDB-lite"/>
    </source>
</evidence>
<accession>A0AAT9HWY3</accession>
<gene>
    <name evidence="2" type="ORF">SHKM778_78850</name>
</gene>
<proteinExistence type="predicted"/>
<organism evidence="2">
    <name type="scientific">Streptomyces haneummycinicus</name>
    <dbReference type="NCBI Taxonomy" id="3074435"/>
    <lineage>
        <taxon>Bacteria</taxon>
        <taxon>Bacillati</taxon>
        <taxon>Actinomycetota</taxon>
        <taxon>Actinomycetes</taxon>
        <taxon>Kitasatosporales</taxon>
        <taxon>Streptomycetaceae</taxon>
        <taxon>Streptomyces</taxon>
    </lineage>
</organism>
<dbReference type="AlphaFoldDB" id="A0AAT9HWY3"/>
<protein>
    <submittedName>
        <fullName evidence="2">Uncharacterized protein</fullName>
    </submittedName>
</protein>
<name>A0AAT9HWY3_9ACTN</name>
<dbReference type="EMBL" id="AP035768">
    <property type="protein sequence ID" value="BFO21497.1"/>
    <property type="molecule type" value="Genomic_DNA"/>
</dbReference>
<feature type="region of interest" description="Disordered" evidence="1">
    <location>
        <begin position="22"/>
        <end position="59"/>
    </location>
</feature>
<reference evidence="2" key="2">
    <citation type="submission" date="2024-07" db="EMBL/GenBank/DDBJ databases">
        <title>Streptomyces haneummycinica sp. nov., a new antibiotic-producing actinobacterium isolated from marine sediment.</title>
        <authorList>
            <person name="Uemura M."/>
            <person name="Hamada M."/>
            <person name="Hirano S."/>
            <person name="Kobayashi K."/>
            <person name="Ohshiro T."/>
            <person name="Kobayashi T."/>
            <person name="Terahara T."/>
        </authorList>
    </citation>
    <scope>NUCLEOTIDE SEQUENCE</scope>
    <source>
        <strain evidence="2">KM77-8</strain>
    </source>
</reference>
<reference evidence="2" key="1">
    <citation type="submission" date="2024-06" db="EMBL/GenBank/DDBJ databases">
        <authorList>
            <consortium name="consrtm"/>
            <person name="Uemura M."/>
            <person name="Terahara T."/>
        </authorList>
    </citation>
    <scope>NUCLEOTIDE SEQUENCE</scope>
    <source>
        <strain evidence="2">KM77-8</strain>
    </source>
</reference>